<evidence type="ECO:0000313" key="13">
    <source>
        <dbReference type="EMBL" id="CAE8682210.1"/>
    </source>
</evidence>
<evidence type="ECO:0008006" key="15">
    <source>
        <dbReference type="Google" id="ProtNLM"/>
    </source>
</evidence>
<dbReference type="SUPFAM" id="SSF103506">
    <property type="entry name" value="Mitochondrial carrier"/>
    <property type="match status" value="1"/>
</dbReference>
<dbReference type="InterPro" id="IPR023395">
    <property type="entry name" value="MCP_dom_sf"/>
</dbReference>
<dbReference type="Gene3D" id="1.50.40.10">
    <property type="entry name" value="Mitochondrial carrier domain"/>
    <property type="match status" value="1"/>
</dbReference>
<evidence type="ECO:0000256" key="4">
    <source>
        <dbReference type="ARBA" id="ARBA00022692"/>
    </source>
</evidence>
<dbReference type="EMBL" id="CAJNNW010026051">
    <property type="protein sequence ID" value="CAE8682210.1"/>
    <property type="molecule type" value="Genomic_DNA"/>
</dbReference>
<dbReference type="GO" id="GO:0015230">
    <property type="term" value="F:FAD transmembrane transporter activity"/>
    <property type="evidence" value="ECO:0007669"/>
    <property type="project" value="TreeGrafter"/>
</dbReference>
<dbReference type="PROSITE" id="PS50920">
    <property type="entry name" value="SOLCAR"/>
    <property type="match status" value="3"/>
</dbReference>
<feature type="transmembrane region" description="Helical" evidence="12">
    <location>
        <begin position="463"/>
        <end position="481"/>
    </location>
</feature>
<dbReference type="GO" id="GO:0005778">
    <property type="term" value="C:peroxisomal membrane"/>
    <property type="evidence" value="ECO:0007669"/>
    <property type="project" value="UniProtKB-SubCell"/>
</dbReference>
<evidence type="ECO:0000256" key="10">
    <source>
        <dbReference type="RuleBase" id="RU000488"/>
    </source>
</evidence>
<dbReference type="GO" id="GO:0015217">
    <property type="term" value="F:ADP transmembrane transporter activity"/>
    <property type="evidence" value="ECO:0007669"/>
    <property type="project" value="TreeGrafter"/>
</dbReference>
<accession>A0A813JP65</accession>
<feature type="region of interest" description="Disordered" evidence="11">
    <location>
        <begin position="32"/>
        <end position="54"/>
    </location>
</feature>
<comment type="caution">
    <text evidence="13">The sequence shown here is derived from an EMBL/GenBank/DDBJ whole genome shotgun (WGS) entry which is preliminary data.</text>
</comment>
<feature type="repeat" description="Solcar" evidence="9">
    <location>
        <begin position="295"/>
        <end position="385"/>
    </location>
</feature>
<keyword evidence="6 12" id="KW-1133">Transmembrane helix</keyword>
<name>A0A813JP65_POLGL</name>
<keyword evidence="4 9" id="KW-0812">Transmembrane</keyword>
<evidence type="ECO:0000256" key="2">
    <source>
        <dbReference type="ARBA" id="ARBA00006375"/>
    </source>
</evidence>
<feature type="repeat" description="Solcar" evidence="9">
    <location>
        <begin position="186"/>
        <end position="288"/>
    </location>
</feature>
<dbReference type="GO" id="GO:0051724">
    <property type="term" value="F:NAD transmembrane transporter activity"/>
    <property type="evidence" value="ECO:0007669"/>
    <property type="project" value="TreeGrafter"/>
</dbReference>
<reference evidence="13" key="1">
    <citation type="submission" date="2021-02" db="EMBL/GenBank/DDBJ databases">
        <authorList>
            <person name="Dougan E. K."/>
            <person name="Rhodes N."/>
            <person name="Thang M."/>
            <person name="Chan C."/>
        </authorList>
    </citation>
    <scope>NUCLEOTIDE SEQUENCE</scope>
</reference>
<dbReference type="GO" id="GO:0080122">
    <property type="term" value="F:AMP transmembrane transporter activity"/>
    <property type="evidence" value="ECO:0007669"/>
    <property type="project" value="TreeGrafter"/>
</dbReference>
<evidence type="ECO:0000256" key="7">
    <source>
        <dbReference type="ARBA" id="ARBA00023136"/>
    </source>
</evidence>
<keyword evidence="7 9" id="KW-0472">Membrane</keyword>
<dbReference type="AlphaFoldDB" id="A0A813JP65"/>
<proteinExistence type="inferred from homology"/>
<dbReference type="PANTHER" id="PTHR45939">
    <property type="entry name" value="PEROXISOMAL MEMBRANE PROTEIN PMP34-RELATED"/>
    <property type="match status" value="1"/>
</dbReference>
<evidence type="ECO:0000256" key="12">
    <source>
        <dbReference type="SAM" id="Phobius"/>
    </source>
</evidence>
<evidence type="ECO:0000256" key="6">
    <source>
        <dbReference type="ARBA" id="ARBA00022989"/>
    </source>
</evidence>
<evidence type="ECO:0000256" key="5">
    <source>
        <dbReference type="ARBA" id="ARBA00022737"/>
    </source>
</evidence>
<dbReference type="Proteomes" id="UP000626109">
    <property type="component" value="Unassembled WGS sequence"/>
</dbReference>
<evidence type="ECO:0000256" key="9">
    <source>
        <dbReference type="PROSITE-ProRule" id="PRU00282"/>
    </source>
</evidence>
<feature type="repeat" description="Solcar" evidence="9">
    <location>
        <begin position="84"/>
        <end position="174"/>
    </location>
</feature>
<evidence type="ECO:0000256" key="11">
    <source>
        <dbReference type="SAM" id="MobiDB-lite"/>
    </source>
</evidence>
<dbReference type="Pfam" id="PF00153">
    <property type="entry name" value="Mito_carr"/>
    <property type="match status" value="3"/>
</dbReference>
<organism evidence="13 14">
    <name type="scientific">Polarella glacialis</name>
    <name type="common">Dinoflagellate</name>
    <dbReference type="NCBI Taxonomy" id="89957"/>
    <lineage>
        <taxon>Eukaryota</taxon>
        <taxon>Sar</taxon>
        <taxon>Alveolata</taxon>
        <taxon>Dinophyceae</taxon>
        <taxon>Suessiales</taxon>
        <taxon>Suessiaceae</taxon>
        <taxon>Polarella</taxon>
    </lineage>
</organism>
<evidence type="ECO:0000256" key="8">
    <source>
        <dbReference type="ARBA" id="ARBA00023140"/>
    </source>
</evidence>
<dbReference type="GO" id="GO:0044610">
    <property type="term" value="F:FMN transmembrane transporter activity"/>
    <property type="evidence" value="ECO:0007669"/>
    <property type="project" value="TreeGrafter"/>
</dbReference>
<sequence>MRMTVMQQTFKGLFFDTITGIQVSFSRAGGLHGMESTPSTSAPKEVSTKGEGKGKLKAACPNVRLDTRLAEEELELNPASVYTKKYIKNMDESAFRGHYPKAETAKRPAACGSLGFSQAGLQIESGDGTFREVLRRVLQDDGPKGLYRGCTPMLQTVGTSNFLYFFLFEGLKEPLARAMGRADGIAGIYESLASSALAGALNMVITEPLWRASTVAQAANSPSPAMSNGAGGSSSSSSARVPEGVFGTVHRMWAAEGARALWRGLGSSLWLVSNPVIQFFAYDWLKALRWSSNDISTLEAFFLGALAKALATVLTFPLQVAQSRLRLAPAGDALRPELGGMVACLRAVYKEKGLRGLYFGIFPKLLQSVSQAAFMFAFYEKVHWAIRRLSRSTFCGRGFVQGLAVRNQRVACWARRAKPSTPRPLLAAAPGGQQCLHAACRAHELAQMQFRGPSFGPSFGLPPFLWTFLWTVLWTFLWQGVRKLAGRAQRLR</sequence>
<evidence type="ECO:0000313" key="14">
    <source>
        <dbReference type="Proteomes" id="UP000626109"/>
    </source>
</evidence>
<dbReference type="GO" id="GO:0005347">
    <property type="term" value="F:ATP transmembrane transporter activity"/>
    <property type="evidence" value="ECO:0007669"/>
    <property type="project" value="TreeGrafter"/>
</dbReference>
<evidence type="ECO:0000256" key="3">
    <source>
        <dbReference type="ARBA" id="ARBA00022448"/>
    </source>
</evidence>
<dbReference type="GO" id="GO:0015228">
    <property type="term" value="F:coenzyme A transmembrane transporter activity"/>
    <property type="evidence" value="ECO:0007669"/>
    <property type="project" value="TreeGrafter"/>
</dbReference>
<keyword evidence="8" id="KW-0576">Peroxisome</keyword>
<protein>
    <recommendedName>
        <fullName evidence="15">Mitochondrial carrier protein</fullName>
    </recommendedName>
</protein>
<keyword evidence="5" id="KW-0677">Repeat</keyword>
<gene>
    <name evidence="13" type="ORF">PGLA2088_LOCUS22834</name>
</gene>
<comment type="subcellular location">
    <subcellularLocation>
        <location evidence="1">Peroxisome membrane</location>
        <topology evidence="1">Multi-pass membrane protein</topology>
    </subcellularLocation>
</comment>
<dbReference type="PANTHER" id="PTHR45939:SF5">
    <property type="entry name" value="PEROXISOMAL MEMBRANE PROTEIN PMP34"/>
    <property type="match status" value="1"/>
</dbReference>
<dbReference type="InterPro" id="IPR018108">
    <property type="entry name" value="MCP_transmembrane"/>
</dbReference>
<dbReference type="InterPro" id="IPR052217">
    <property type="entry name" value="Mito/Peroxisomal_Carrier"/>
</dbReference>
<comment type="similarity">
    <text evidence="2 10">Belongs to the mitochondrial carrier (TC 2.A.29) family.</text>
</comment>
<keyword evidence="3 10" id="KW-0813">Transport</keyword>
<evidence type="ECO:0000256" key="1">
    <source>
        <dbReference type="ARBA" id="ARBA00004585"/>
    </source>
</evidence>